<sequence>MTPLSLNDLPRHSEWAAYLLDASSDPPTDPEMYTKLETYDDIYAYLLKRYHENPIDYETFIEETRSLGRNDPDVISIDEALYFASSAELLAQERSVIRDALRPALGGDETVVDLGCGWGATLGVIADTFPNRVIGGEYSEHGVELARELSAGTDRISVEQFDFHGDWDLLDGNNNIIFTRDSLTAIASVETVIDRLASCVGDGEIIGGVHLEPVGPHPDTMLGLLRRQYAKVRNYNTDVLSTIGKHQNLSVTTVEYDSIGANPLHPLTTVRWQAKQE</sequence>
<dbReference type="AlphaFoldDB" id="A0ABD5YLK6"/>
<keyword evidence="2" id="KW-0808">Transferase</keyword>
<evidence type="ECO:0000313" key="2">
    <source>
        <dbReference type="EMBL" id="MFC7190108.1"/>
    </source>
</evidence>
<dbReference type="Gene3D" id="3.40.50.150">
    <property type="entry name" value="Vaccinia Virus protein VP39"/>
    <property type="match status" value="1"/>
</dbReference>
<proteinExistence type="predicted"/>
<dbReference type="Proteomes" id="UP001596417">
    <property type="component" value="Unassembled WGS sequence"/>
</dbReference>
<dbReference type="CDD" id="cd02440">
    <property type="entry name" value="AdoMet_MTases"/>
    <property type="match status" value="1"/>
</dbReference>
<keyword evidence="2" id="KW-0489">Methyltransferase</keyword>
<dbReference type="InterPro" id="IPR029063">
    <property type="entry name" value="SAM-dependent_MTases_sf"/>
</dbReference>
<evidence type="ECO:0000313" key="3">
    <source>
        <dbReference type="Proteomes" id="UP001596417"/>
    </source>
</evidence>
<evidence type="ECO:0000259" key="1">
    <source>
        <dbReference type="Pfam" id="PF13649"/>
    </source>
</evidence>
<feature type="domain" description="Methyltransferase" evidence="1">
    <location>
        <begin position="111"/>
        <end position="199"/>
    </location>
</feature>
<dbReference type="GO" id="GO:0032259">
    <property type="term" value="P:methylation"/>
    <property type="evidence" value="ECO:0007669"/>
    <property type="project" value="UniProtKB-KW"/>
</dbReference>
<protein>
    <submittedName>
        <fullName evidence="2">Class I SAM-dependent methyltransferase</fullName>
    </submittedName>
</protein>
<dbReference type="GeneID" id="76199688"/>
<dbReference type="InterPro" id="IPR041698">
    <property type="entry name" value="Methyltransf_25"/>
</dbReference>
<keyword evidence="3" id="KW-1185">Reference proteome</keyword>
<organism evidence="2 3">
    <name type="scientific">Halocatena marina</name>
    <dbReference type="NCBI Taxonomy" id="2934937"/>
    <lineage>
        <taxon>Archaea</taxon>
        <taxon>Methanobacteriati</taxon>
        <taxon>Methanobacteriota</taxon>
        <taxon>Stenosarchaea group</taxon>
        <taxon>Halobacteria</taxon>
        <taxon>Halobacteriales</taxon>
        <taxon>Natronomonadaceae</taxon>
        <taxon>Halocatena</taxon>
    </lineage>
</organism>
<dbReference type="SUPFAM" id="SSF53335">
    <property type="entry name" value="S-adenosyl-L-methionine-dependent methyltransferases"/>
    <property type="match status" value="1"/>
</dbReference>
<reference evidence="2 3" key="1">
    <citation type="journal article" date="2019" name="Int. J. Syst. Evol. Microbiol.">
        <title>The Global Catalogue of Microorganisms (GCM) 10K type strain sequencing project: providing services to taxonomists for standard genome sequencing and annotation.</title>
        <authorList>
            <consortium name="The Broad Institute Genomics Platform"/>
            <consortium name="The Broad Institute Genome Sequencing Center for Infectious Disease"/>
            <person name="Wu L."/>
            <person name="Ma J."/>
        </authorList>
    </citation>
    <scope>NUCLEOTIDE SEQUENCE [LARGE SCALE GENOMIC DNA]</scope>
    <source>
        <strain evidence="2 3">RDMS1</strain>
    </source>
</reference>
<comment type="caution">
    <text evidence="2">The sequence shown here is derived from an EMBL/GenBank/DDBJ whole genome shotgun (WGS) entry which is preliminary data.</text>
</comment>
<accession>A0ABD5YLK6</accession>
<dbReference type="GO" id="GO:0008168">
    <property type="term" value="F:methyltransferase activity"/>
    <property type="evidence" value="ECO:0007669"/>
    <property type="project" value="UniProtKB-KW"/>
</dbReference>
<dbReference type="EMBL" id="JBHTAX010000001">
    <property type="protein sequence ID" value="MFC7190108.1"/>
    <property type="molecule type" value="Genomic_DNA"/>
</dbReference>
<dbReference type="Pfam" id="PF13649">
    <property type="entry name" value="Methyltransf_25"/>
    <property type="match status" value="1"/>
</dbReference>
<gene>
    <name evidence="2" type="ORF">ACFQL7_09755</name>
</gene>
<dbReference type="RefSeq" id="WP_264554587.1">
    <property type="nucleotide sequence ID" value="NZ_CP109979.1"/>
</dbReference>
<name>A0ABD5YLK6_9EURY</name>